<feature type="compositionally biased region" description="Basic and acidic residues" evidence="1">
    <location>
        <begin position="169"/>
        <end position="180"/>
    </location>
</feature>
<evidence type="ECO:0000256" key="2">
    <source>
        <dbReference type="SAM" id="SignalP"/>
    </source>
</evidence>
<feature type="compositionally biased region" description="Basic residues" evidence="1">
    <location>
        <begin position="181"/>
        <end position="191"/>
    </location>
</feature>
<evidence type="ECO:0000256" key="1">
    <source>
        <dbReference type="SAM" id="MobiDB-lite"/>
    </source>
</evidence>
<feature type="compositionally biased region" description="Acidic residues" evidence="1">
    <location>
        <begin position="203"/>
        <end position="239"/>
    </location>
</feature>
<dbReference type="EMBL" id="GIIL01007597">
    <property type="protein sequence ID" value="NOV51323.1"/>
    <property type="molecule type" value="Transcribed_RNA"/>
</dbReference>
<feature type="compositionally biased region" description="Basic and acidic residues" evidence="1">
    <location>
        <begin position="25"/>
        <end position="44"/>
    </location>
</feature>
<keyword evidence="2" id="KW-0732">Signal</keyword>
<organism evidence="3">
    <name type="scientific">Xenopsylla cheopis</name>
    <name type="common">Oriental rat flea</name>
    <name type="synonym">Pulex cheopis</name>
    <dbReference type="NCBI Taxonomy" id="163159"/>
    <lineage>
        <taxon>Eukaryota</taxon>
        <taxon>Metazoa</taxon>
        <taxon>Ecdysozoa</taxon>
        <taxon>Arthropoda</taxon>
        <taxon>Hexapoda</taxon>
        <taxon>Insecta</taxon>
        <taxon>Pterygota</taxon>
        <taxon>Neoptera</taxon>
        <taxon>Endopterygota</taxon>
        <taxon>Siphonaptera</taxon>
        <taxon>Pulicidae</taxon>
        <taxon>Xenopsyllinae</taxon>
        <taxon>Xenopsylla</taxon>
    </lineage>
</organism>
<evidence type="ECO:0000313" key="3">
    <source>
        <dbReference type="EMBL" id="NOV51323.1"/>
    </source>
</evidence>
<feature type="region of interest" description="Disordered" evidence="1">
    <location>
        <begin position="25"/>
        <end position="258"/>
    </location>
</feature>
<sequence length="258" mass="29719">MRLMWFICIALMCLVVFGDIADAKKAKSEKKSKEIKSNGKIDKGVKHHKEKYLPDSQKEFEKKKDKREAKHSETNVVEESTKSDKPKRKCTNPEGCSKSPSKHEVPSKKQKKVEQEFKKLPKEKQKNKSAKVQKDKSGKKTKKVEETVMDHEDNVQKIVEKKQKKNKLHKSENVESEVKNKKIKKSNKKSKRSVDESQLLEDPPVDDAEVVEAVEETCDKVEEQDEHEVVEEVIADESSENNIDKHEKDEQPSIAETL</sequence>
<name>A0A6M2DZ11_XENCH</name>
<accession>A0A6M2DZ11</accession>
<feature type="compositionally biased region" description="Basic and acidic residues" evidence="1">
    <location>
        <begin position="242"/>
        <end position="251"/>
    </location>
</feature>
<dbReference type="AlphaFoldDB" id="A0A6M2DZ11"/>
<feature type="compositionally biased region" description="Basic and acidic residues" evidence="1">
    <location>
        <begin position="101"/>
        <end position="161"/>
    </location>
</feature>
<protein>
    <submittedName>
        <fullName evidence="3">Putative secreted protein</fullName>
    </submittedName>
</protein>
<feature type="compositionally biased region" description="Basic and acidic residues" evidence="1">
    <location>
        <begin position="51"/>
        <end position="84"/>
    </location>
</feature>
<feature type="chain" id="PRO_5026922644" evidence="2">
    <location>
        <begin position="19"/>
        <end position="258"/>
    </location>
</feature>
<proteinExistence type="predicted"/>
<feature type="signal peptide" evidence="2">
    <location>
        <begin position="1"/>
        <end position="18"/>
    </location>
</feature>
<reference evidence="3" key="1">
    <citation type="submission" date="2020-03" db="EMBL/GenBank/DDBJ databases">
        <title>Transcriptomic Profiling of the Digestive Tract of the Rat Flea, Xenopsylla cheopis, Following Blood Feeding and Infection with Yersinia pestis.</title>
        <authorList>
            <person name="Bland D.M."/>
            <person name="Martens C.A."/>
            <person name="Virtaneva K."/>
            <person name="Kanakabandi K."/>
            <person name="Long D."/>
            <person name="Rosenke R."/>
            <person name="Saturday G.A."/>
            <person name="Hoyt F.H."/>
            <person name="Bruno D.P."/>
            <person name="Ribeiro J.M.C."/>
            <person name="Hinnebusch J."/>
        </authorList>
    </citation>
    <scope>NUCLEOTIDE SEQUENCE</scope>
</reference>